<comment type="caution">
    <text evidence="4">The sequence shown here is derived from an EMBL/GenBank/DDBJ whole genome shotgun (WGS) entry which is preliminary data.</text>
</comment>
<dbReference type="InterPro" id="IPR013149">
    <property type="entry name" value="ADH-like_C"/>
</dbReference>
<dbReference type="RefSeq" id="WP_345365334.1">
    <property type="nucleotide sequence ID" value="NZ_BAABHJ010000039.1"/>
</dbReference>
<accession>A0ABP8TY24</accession>
<sequence length="321" mass="33728">MQAITVERLGGPEELRIGERPTPEPGPGEIRVDVSVAGVNFMDTGTRRLGTAVGPVPFVPGVEGAGQVSALGEGVTGFRVGDRVAWVYAYGSYAEQLALPAASAVPVPDGVSDEVAASVMMQGITAHHFVTEAAPVEPGQVTLVHAAAGGVGQKLTQLIKARGGTVIGVASTPEKAELARRIGADHVVVSTGDAFVEPVLELTGGEGVHTVFEGGGETTFRASMRVVRRNGTLLYYGVLIGSVPVVTITELPNSIKICYPTFFDHIPTREALLRHSAEIFDLVQDGRLQVEIGGRYPLKDAARAHRDIESRATTGKLLLLP</sequence>
<dbReference type="InterPro" id="IPR011032">
    <property type="entry name" value="GroES-like_sf"/>
</dbReference>
<organism evidence="4 5">
    <name type="scientific">Actinoallomurus liliacearum</name>
    <dbReference type="NCBI Taxonomy" id="1080073"/>
    <lineage>
        <taxon>Bacteria</taxon>
        <taxon>Bacillati</taxon>
        <taxon>Actinomycetota</taxon>
        <taxon>Actinomycetes</taxon>
        <taxon>Streptosporangiales</taxon>
        <taxon>Thermomonosporaceae</taxon>
        <taxon>Actinoallomurus</taxon>
    </lineage>
</organism>
<dbReference type="PANTHER" id="PTHR48106">
    <property type="entry name" value="QUINONE OXIDOREDUCTASE PIG3-RELATED"/>
    <property type="match status" value="1"/>
</dbReference>
<evidence type="ECO:0000259" key="3">
    <source>
        <dbReference type="SMART" id="SM00829"/>
    </source>
</evidence>
<dbReference type="PROSITE" id="PS01162">
    <property type="entry name" value="QOR_ZETA_CRYSTAL"/>
    <property type="match status" value="1"/>
</dbReference>
<dbReference type="Pfam" id="PF00107">
    <property type="entry name" value="ADH_zinc_N"/>
    <property type="match status" value="1"/>
</dbReference>
<dbReference type="Pfam" id="PF08240">
    <property type="entry name" value="ADH_N"/>
    <property type="match status" value="1"/>
</dbReference>
<dbReference type="CDD" id="cd05286">
    <property type="entry name" value="QOR2"/>
    <property type="match status" value="1"/>
</dbReference>
<protein>
    <submittedName>
        <fullName evidence="4">Quinone oxidoreductase</fullName>
    </submittedName>
</protein>
<reference evidence="5" key="1">
    <citation type="journal article" date="2019" name="Int. J. Syst. Evol. Microbiol.">
        <title>The Global Catalogue of Microorganisms (GCM) 10K type strain sequencing project: providing services to taxonomists for standard genome sequencing and annotation.</title>
        <authorList>
            <consortium name="The Broad Institute Genomics Platform"/>
            <consortium name="The Broad Institute Genome Sequencing Center for Infectious Disease"/>
            <person name="Wu L."/>
            <person name="Ma J."/>
        </authorList>
    </citation>
    <scope>NUCLEOTIDE SEQUENCE [LARGE SCALE GENOMIC DNA]</scope>
    <source>
        <strain evidence="5">JCM 17938</strain>
    </source>
</reference>
<dbReference type="InterPro" id="IPR020843">
    <property type="entry name" value="ER"/>
</dbReference>
<gene>
    <name evidence="4" type="ORF">GCM10023195_76080</name>
</gene>
<dbReference type="InterPro" id="IPR002364">
    <property type="entry name" value="Quin_OxRdtase/zeta-crystal_CS"/>
</dbReference>
<proteinExistence type="predicted"/>
<feature type="domain" description="Enoyl reductase (ER)" evidence="3">
    <location>
        <begin position="10"/>
        <end position="319"/>
    </location>
</feature>
<dbReference type="Proteomes" id="UP001500212">
    <property type="component" value="Unassembled WGS sequence"/>
</dbReference>
<dbReference type="InterPro" id="IPR013154">
    <property type="entry name" value="ADH-like_N"/>
</dbReference>
<dbReference type="SMART" id="SM00829">
    <property type="entry name" value="PKS_ER"/>
    <property type="match status" value="1"/>
</dbReference>
<evidence type="ECO:0000256" key="2">
    <source>
        <dbReference type="ARBA" id="ARBA00023002"/>
    </source>
</evidence>
<dbReference type="SUPFAM" id="SSF51735">
    <property type="entry name" value="NAD(P)-binding Rossmann-fold domains"/>
    <property type="match status" value="1"/>
</dbReference>
<keyword evidence="5" id="KW-1185">Reference proteome</keyword>
<dbReference type="EMBL" id="BAABHJ010000039">
    <property type="protein sequence ID" value="GAA4617079.1"/>
    <property type="molecule type" value="Genomic_DNA"/>
</dbReference>
<dbReference type="Gene3D" id="3.90.180.10">
    <property type="entry name" value="Medium-chain alcohol dehydrogenases, catalytic domain"/>
    <property type="match status" value="1"/>
</dbReference>
<keyword evidence="2" id="KW-0560">Oxidoreductase</keyword>
<evidence type="ECO:0000256" key="1">
    <source>
        <dbReference type="ARBA" id="ARBA00022857"/>
    </source>
</evidence>
<name>A0ABP8TY24_9ACTN</name>
<keyword evidence="1" id="KW-0521">NADP</keyword>
<evidence type="ECO:0000313" key="4">
    <source>
        <dbReference type="EMBL" id="GAA4617079.1"/>
    </source>
</evidence>
<dbReference type="InterPro" id="IPR047618">
    <property type="entry name" value="QOR-like"/>
</dbReference>
<dbReference type="SUPFAM" id="SSF50129">
    <property type="entry name" value="GroES-like"/>
    <property type="match status" value="1"/>
</dbReference>
<evidence type="ECO:0000313" key="5">
    <source>
        <dbReference type="Proteomes" id="UP001500212"/>
    </source>
</evidence>
<dbReference type="InterPro" id="IPR036291">
    <property type="entry name" value="NAD(P)-bd_dom_sf"/>
</dbReference>
<dbReference type="Gene3D" id="3.40.50.720">
    <property type="entry name" value="NAD(P)-binding Rossmann-like Domain"/>
    <property type="match status" value="1"/>
</dbReference>
<dbReference type="PANTHER" id="PTHR48106:SF13">
    <property type="entry name" value="QUINONE OXIDOREDUCTASE-RELATED"/>
    <property type="match status" value="1"/>
</dbReference>